<dbReference type="InterPro" id="IPR025403">
    <property type="entry name" value="TgpA-like_C"/>
</dbReference>
<feature type="transmembrane region" description="Helical" evidence="2">
    <location>
        <begin position="109"/>
        <end position="125"/>
    </location>
</feature>
<feature type="transmembrane region" description="Helical" evidence="2">
    <location>
        <begin position="642"/>
        <end position="664"/>
    </location>
</feature>
<dbReference type="PANTHER" id="PTHR42736">
    <property type="entry name" value="PROTEIN-GLUTAMINE GAMMA-GLUTAMYLTRANSFERASE"/>
    <property type="match status" value="1"/>
</dbReference>
<sequence>MPGVSLALIMCAAVIHSLAISGWAPGLAVLVPMSLPGFLLGVVFARIRWMPGWVAHLLSIPLSLVWAIHLLGDQMSPVLHTWRDQAVELFIRTLIWARVMGAGGRGEDLLLFVAVLCMLSWALLYDSAWQLFRYGRTWRTIIVNALVFLINYTYVLPKPDLPFFVFLAAALLLLVHQHIVQRQALWDAQQMEYPDLLPLRFLWSAMLVCGLLITGTAFVPGSISVDRANQTWEALRRPFTLARERWEDAFSTLNAPAGAGSGAFAARNAQLGGARQLNDGLVMTVRATSFDYWRGVAFDKYSDGRWQNTTGEQARAALGLNSAEAARTSLAPGEPIPLTATRGRQRVDLAFTLVQDRNDDLLFVGGNAESFSIPALLEHNFLRDTDPPSPNYDDTALIATPNELRSGTTYTVTALISRIDVESLRNAGTDYPAWVVERYLQVPETLTARTREQAAQIIAEAGAQNAYDQAIAIQTYLRTFRYNEAIPGPPVGAEPVDWFLFTQREGYCDYYASAMVLMLRSVGVPARWVQGYAGGVFNAENGVYEVRENVAHSWPEVYFPGIGWERFEPTPASYAAGPWRPLTSVFGTDGEDGPDPVPSSLPADLDQPEELDPGLEPSDPSGAMQNTSSPSPTPASRDLGPWPLLIAGSVGSLALLALLIYARWRYELRGLSRNASAYAAMELLAAWGGHPQPAQHTPQEYAHLLSDLHPAHRSTIQQISHAYQSERYHQRRLSLPAPEDERALYMALIRRIFDRRRGRP</sequence>
<dbReference type="HOGENOM" id="CLU_355164_0_0_0"/>
<evidence type="ECO:0000256" key="1">
    <source>
        <dbReference type="SAM" id="MobiDB-lite"/>
    </source>
</evidence>
<dbReference type="eggNOG" id="COG1305">
    <property type="taxonomic scope" value="Bacteria"/>
</dbReference>
<dbReference type="AlphaFoldDB" id="E1IE35"/>
<evidence type="ECO:0000256" key="2">
    <source>
        <dbReference type="SAM" id="Phobius"/>
    </source>
</evidence>
<name>E1IE35_9CHLR</name>
<dbReference type="PANTHER" id="PTHR42736:SF1">
    <property type="entry name" value="PROTEIN-GLUTAMINE GAMMA-GLUTAMYLTRANSFERASE"/>
    <property type="match status" value="1"/>
</dbReference>
<feature type="transmembrane region" description="Helical" evidence="2">
    <location>
        <begin position="137"/>
        <end position="155"/>
    </location>
</feature>
<keyword evidence="2" id="KW-0812">Transmembrane</keyword>
<evidence type="ECO:0000313" key="4">
    <source>
        <dbReference type="EMBL" id="EFO80549.1"/>
    </source>
</evidence>
<dbReference type="Proteomes" id="UP000054010">
    <property type="component" value="Unassembled WGS sequence"/>
</dbReference>
<dbReference type="SUPFAM" id="SSF54001">
    <property type="entry name" value="Cysteine proteinases"/>
    <property type="match status" value="1"/>
</dbReference>
<keyword evidence="2" id="KW-0472">Membrane</keyword>
<dbReference type="EMBL" id="ADVR01000050">
    <property type="protein sequence ID" value="EFO80549.1"/>
    <property type="molecule type" value="Genomic_DNA"/>
</dbReference>
<dbReference type="Pfam" id="PF13559">
    <property type="entry name" value="DUF4129"/>
    <property type="match status" value="1"/>
</dbReference>
<dbReference type="Pfam" id="PF01841">
    <property type="entry name" value="Transglut_core"/>
    <property type="match status" value="1"/>
</dbReference>
<accession>E1IE35</accession>
<dbReference type="InterPro" id="IPR038765">
    <property type="entry name" value="Papain-like_cys_pep_sf"/>
</dbReference>
<dbReference type="InterPro" id="IPR052901">
    <property type="entry name" value="Bact_TGase-like"/>
</dbReference>
<organism evidence="4 5">
    <name type="scientific">Oscillochloris trichoides DG-6</name>
    <dbReference type="NCBI Taxonomy" id="765420"/>
    <lineage>
        <taxon>Bacteria</taxon>
        <taxon>Bacillati</taxon>
        <taxon>Chloroflexota</taxon>
        <taxon>Chloroflexia</taxon>
        <taxon>Chloroflexales</taxon>
        <taxon>Chloroflexineae</taxon>
        <taxon>Oscillochloridaceae</taxon>
        <taxon>Oscillochloris</taxon>
    </lineage>
</organism>
<gene>
    <name evidence="4" type="ORF">OSCT_1586</name>
</gene>
<dbReference type="SMART" id="SM00460">
    <property type="entry name" value="TGc"/>
    <property type="match status" value="1"/>
</dbReference>
<proteinExistence type="predicted"/>
<feature type="domain" description="Transglutaminase-like" evidence="3">
    <location>
        <begin position="500"/>
        <end position="571"/>
    </location>
</feature>
<feature type="transmembrane region" description="Helical" evidence="2">
    <location>
        <begin position="201"/>
        <end position="219"/>
    </location>
</feature>
<keyword evidence="2" id="KW-1133">Transmembrane helix</keyword>
<feature type="transmembrane region" description="Helical" evidence="2">
    <location>
        <begin position="54"/>
        <end position="72"/>
    </location>
</feature>
<protein>
    <submittedName>
        <fullName evidence="4">Transglutaminase domain-containing protein</fullName>
    </submittedName>
</protein>
<feature type="region of interest" description="Disordered" evidence="1">
    <location>
        <begin position="585"/>
        <end position="636"/>
    </location>
</feature>
<feature type="transmembrane region" description="Helical" evidence="2">
    <location>
        <begin position="161"/>
        <end position="180"/>
    </location>
</feature>
<dbReference type="InterPro" id="IPR002931">
    <property type="entry name" value="Transglutaminase-like"/>
</dbReference>
<evidence type="ECO:0000259" key="3">
    <source>
        <dbReference type="SMART" id="SM00460"/>
    </source>
</evidence>
<reference evidence="4 5" key="1">
    <citation type="journal article" date="2011" name="J. Bacteriol.">
        <title>Draft genome sequence of the anoxygenic filamentous phototrophic bacterium Oscillochloris trichoides subsp. DG-6.</title>
        <authorList>
            <person name="Kuznetsov B.B."/>
            <person name="Ivanovsky R.N."/>
            <person name="Keppen O.I."/>
            <person name="Sukhacheva M.V."/>
            <person name="Bumazhkin B.K."/>
            <person name="Patutina E.O."/>
            <person name="Beletsky A.V."/>
            <person name="Mardanov A.V."/>
            <person name="Baslerov R.V."/>
            <person name="Panteleeva A.N."/>
            <person name="Kolganova T.V."/>
            <person name="Ravin N.V."/>
            <person name="Skryabin K.G."/>
        </authorList>
    </citation>
    <scope>NUCLEOTIDE SEQUENCE [LARGE SCALE GENOMIC DNA]</scope>
    <source>
        <strain evidence="4 5">DG-6</strain>
    </source>
</reference>
<dbReference type="STRING" id="765420.OSCT_1586"/>
<feature type="transmembrane region" description="Helical" evidence="2">
    <location>
        <begin position="29"/>
        <end position="47"/>
    </location>
</feature>
<comment type="caution">
    <text evidence="4">The sequence shown here is derived from an EMBL/GenBank/DDBJ whole genome shotgun (WGS) entry which is preliminary data.</text>
</comment>
<evidence type="ECO:0000313" key="5">
    <source>
        <dbReference type="Proteomes" id="UP000054010"/>
    </source>
</evidence>
<dbReference type="Gene3D" id="3.10.620.30">
    <property type="match status" value="1"/>
</dbReference>
<keyword evidence="5" id="KW-1185">Reference proteome</keyword>